<protein>
    <submittedName>
        <fullName evidence="1">Uncharacterized protein</fullName>
    </submittedName>
</protein>
<comment type="caution">
    <text evidence="1">The sequence shown here is derived from an EMBL/GenBank/DDBJ whole genome shotgun (WGS) entry which is preliminary data.</text>
</comment>
<evidence type="ECO:0000313" key="2">
    <source>
        <dbReference type="Proteomes" id="UP001054837"/>
    </source>
</evidence>
<reference evidence="1 2" key="1">
    <citation type="submission" date="2021-06" db="EMBL/GenBank/DDBJ databases">
        <title>Caerostris darwini draft genome.</title>
        <authorList>
            <person name="Kono N."/>
            <person name="Arakawa K."/>
        </authorList>
    </citation>
    <scope>NUCLEOTIDE SEQUENCE [LARGE SCALE GENOMIC DNA]</scope>
</reference>
<gene>
    <name evidence="1" type="ORF">CDAR_194531</name>
</gene>
<organism evidence="1 2">
    <name type="scientific">Caerostris darwini</name>
    <dbReference type="NCBI Taxonomy" id="1538125"/>
    <lineage>
        <taxon>Eukaryota</taxon>
        <taxon>Metazoa</taxon>
        <taxon>Ecdysozoa</taxon>
        <taxon>Arthropoda</taxon>
        <taxon>Chelicerata</taxon>
        <taxon>Arachnida</taxon>
        <taxon>Araneae</taxon>
        <taxon>Araneomorphae</taxon>
        <taxon>Entelegynae</taxon>
        <taxon>Araneoidea</taxon>
        <taxon>Araneidae</taxon>
        <taxon>Caerostris</taxon>
    </lineage>
</organism>
<sequence length="92" mass="10729">MTFNHFKGDLRPTTDTLQRRFPNFCELHHHEKNFGPSVPRFDNDFLTWCNPILSSQPSGSYLTANHRKSEAPSRPIYTHGKNTCIKRPDKML</sequence>
<keyword evidence="2" id="KW-1185">Reference proteome</keyword>
<evidence type="ECO:0000313" key="1">
    <source>
        <dbReference type="EMBL" id="GIY90402.1"/>
    </source>
</evidence>
<dbReference type="Proteomes" id="UP001054837">
    <property type="component" value="Unassembled WGS sequence"/>
</dbReference>
<dbReference type="EMBL" id="BPLQ01015713">
    <property type="protein sequence ID" value="GIY90402.1"/>
    <property type="molecule type" value="Genomic_DNA"/>
</dbReference>
<dbReference type="AlphaFoldDB" id="A0AAV4X5E5"/>
<name>A0AAV4X5E5_9ARAC</name>
<proteinExistence type="predicted"/>
<accession>A0AAV4X5E5</accession>